<comment type="caution">
    <text evidence="2">The sequence shown here is derived from an EMBL/GenBank/DDBJ whole genome shotgun (WGS) entry which is preliminary data.</text>
</comment>
<keyword evidence="3" id="KW-1185">Reference proteome</keyword>
<dbReference type="SUPFAM" id="SSF52047">
    <property type="entry name" value="RNI-like"/>
    <property type="match status" value="1"/>
</dbReference>
<dbReference type="InterPro" id="IPR032675">
    <property type="entry name" value="LRR_dom_sf"/>
</dbReference>
<dbReference type="PANTHER" id="PTHR46984:SF1">
    <property type="entry name" value="LEUCINE-RICH REPEAT-CONTAINING PROTEIN 71"/>
    <property type="match status" value="1"/>
</dbReference>
<evidence type="ECO:0000256" key="1">
    <source>
        <dbReference type="SAM" id="MobiDB-lite"/>
    </source>
</evidence>
<feature type="region of interest" description="Disordered" evidence="1">
    <location>
        <begin position="22"/>
        <end position="48"/>
    </location>
</feature>
<dbReference type="Proteomes" id="UP000678393">
    <property type="component" value="Unassembled WGS sequence"/>
</dbReference>
<dbReference type="PANTHER" id="PTHR46984">
    <property type="entry name" value="LEUCINE-RICH REPEAT-CONTAINING PROTEIN 71"/>
    <property type="match status" value="1"/>
</dbReference>
<organism evidence="2 3">
    <name type="scientific">Candidula unifasciata</name>
    <dbReference type="NCBI Taxonomy" id="100452"/>
    <lineage>
        <taxon>Eukaryota</taxon>
        <taxon>Metazoa</taxon>
        <taxon>Spiralia</taxon>
        <taxon>Lophotrochozoa</taxon>
        <taxon>Mollusca</taxon>
        <taxon>Gastropoda</taxon>
        <taxon>Heterobranchia</taxon>
        <taxon>Euthyneura</taxon>
        <taxon>Panpulmonata</taxon>
        <taxon>Eupulmonata</taxon>
        <taxon>Stylommatophora</taxon>
        <taxon>Helicina</taxon>
        <taxon>Helicoidea</taxon>
        <taxon>Geomitridae</taxon>
        <taxon>Candidula</taxon>
    </lineage>
</organism>
<accession>A0A8S3ZCV3</accession>
<dbReference type="OrthoDB" id="6149395at2759"/>
<evidence type="ECO:0000313" key="2">
    <source>
        <dbReference type="EMBL" id="CAG5127404.1"/>
    </source>
</evidence>
<feature type="compositionally biased region" description="Basic and acidic residues" evidence="1">
    <location>
        <begin position="26"/>
        <end position="39"/>
    </location>
</feature>
<feature type="non-terminal residue" evidence="2">
    <location>
        <position position="1"/>
    </location>
</feature>
<reference evidence="2" key="1">
    <citation type="submission" date="2021-04" db="EMBL/GenBank/DDBJ databases">
        <authorList>
            <consortium name="Molecular Ecology Group"/>
        </authorList>
    </citation>
    <scope>NUCLEOTIDE SEQUENCE</scope>
</reference>
<dbReference type="AlphaFoldDB" id="A0A8S3ZCV3"/>
<gene>
    <name evidence="2" type="ORF">CUNI_LOCUS12962</name>
</gene>
<name>A0A8S3ZCV3_9EUPU</name>
<proteinExistence type="predicted"/>
<evidence type="ECO:0000313" key="3">
    <source>
        <dbReference type="Proteomes" id="UP000678393"/>
    </source>
</evidence>
<protein>
    <submittedName>
        <fullName evidence="2">Uncharacterized protein</fullName>
    </submittedName>
</protein>
<dbReference type="Gene3D" id="3.80.10.10">
    <property type="entry name" value="Ribonuclease Inhibitor"/>
    <property type="match status" value="1"/>
</dbReference>
<dbReference type="InterPro" id="IPR053040">
    <property type="entry name" value="LRR-containing_protein_71"/>
</dbReference>
<dbReference type="EMBL" id="CAJHNH020002669">
    <property type="protein sequence ID" value="CAG5127404.1"/>
    <property type="molecule type" value="Genomic_DNA"/>
</dbReference>
<sequence length="149" mass="16270">GVTLKAAAKMVAHASNSVDLTKTALKSKDKKKDKGRLPSEQETDPLQDQISPLLEDTCFIDGQSWLSGNRMLINLNLSRNNIGEVGMAALLKAVQYQTTLTFDNKSFGSGLLRLNVYKNAVPADNEIVTKLNNLMATKDPFYKPSDAAL</sequence>